<dbReference type="GO" id="GO:0043565">
    <property type="term" value="F:sequence-specific DNA binding"/>
    <property type="evidence" value="ECO:0007669"/>
    <property type="project" value="InterPro"/>
</dbReference>
<dbReference type="Pfam" id="PF12833">
    <property type="entry name" value="HTH_18"/>
    <property type="match status" value="1"/>
</dbReference>
<dbReference type="SMART" id="SM00342">
    <property type="entry name" value="HTH_ARAC"/>
    <property type="match status" value="1"/>
</dbReference>
<evidence type="ECO:0000313" key="8">
    <source>
        <dbReference type="Proteomes" id="UP000309676"/>
    </source>
</evidence>
<dbReference type="OrthoDB" id="1975037at2"/>
<proteinExistence type="predicted"/>
<evidence type="ECO:0000256" key="2">
    <source>
        <dbReference type="ARBA" id="ARBA00023125"/>
    </source>
</evidence>
<evidence type="ECO:0000256" key="3">
    <source>
        <dbReference type="ARBA" id="ARBA00023163"/>
    </source>
</evidence>
<dbReference type="EMBL" id="VCIW01000001">
    <property type="protein sequence ID" value="TLS53856.1"/>
    <property type="molecule type" value="Genomic_DNA"/>
</dbReference>
<reference evidence="7 8" key="1">
    <citation type="submission" date="2019-05" db="EMBL/GenBank/DDBJ databases">
        <authorList>
            <person name="Narsing Rao M.P."/>
            <person name="Li W.J."/>
        </authorList>
    </citation>
    <scope>NUCLEOTIDE SEQUENCE [LARGE SCALE GENOMIC DNA]</scope>
    <source>
        <strain evidence="7 8">SYSU_K30003</strain>
    </source>
</reference>
<evidence type="ECO:0000256" key="1">
    <source>
        <dbReference type="ARBA" id="ARBA00023015"/>
    </source>
</evidence>
<keyword evidence="4" id="KW-0812">Transmembrane</keyword>
<keyword evidence="4" id="KW-1133">Transmembrane helix</keyword>
<feature type="domain" description="HTH araC/xylS-type" evidence="5">
    <location>
        <begin position="657"/>
        <end position="755"/>
    </location>
</feature>
<dbReference type="InterPro" id="IPR018062">
    <property type="entry name" value="HTH_AraC-typ_CS"/>
</dbReference>
<keyword evidence="4" id="KW-0472">Membrane</keyword>
<protein>
    <submittedName>
        <fullName evidence="7">Helix-turn-helix domain-containing protein</fullName>
    </submittedName>
</protein>
<dbReference type="PRINTS" id="PR00032">
    <property type="entry name" value="HTHARAC"/>
</dbReference>
<keyword evidence="2" id="KW-0238">DNA-binding</keyword>
<organism evidence="7 8">
    <name type="scientific">Paenibacillus antri</name>
    <dbReference type="NCBI Taxonomy" id="2582848"/>
    <lineage>
        <taxon>Bacteria</taxon>
        <taxon>Bacillati</taxon>
        <taxon>Bacillota</taxon>
        <taxon>Bacilli</taxon>
        <taxon>Bacillales</taxon>
        <taxon>Paenibacillaceae</taxon>
        <taxon>Paenibacillus</taxon>
    </lineage>
</organism>
<evidence type="ECO:0000256" key="4">
    <source>
        <dbReference type="SAM" id="Phobius"/>
    </source>
</evidence>
<feature type="transmembrane region" description="Helical" evidence="4">
    <location>
        <begin position="291"/>
        <end position="311"/>
    </location>
</feature>
<evidence type="ECO:0000259" key="5">
    <source>
        <dbReference type="PROSITE" id="PS01124"/>
    </source>
</evidence>
<dbReference type="InterPro" id="IPR018060">
    <property type="entry name" value="HTH_AraC"/>
</dbReference>
<keyword evidence="8" id="KW-1185">Reference proteome</keyword>
<feature type="domain" description="GGDEF" evidence="6">
    <location>
        <begin position="401"/>
        <end position="531"/>
    </location>
</feature>
<sequence>MFTYNKYLTKMIVFTVGLSTMPIILLGLFFYIKTSGTVQEKVNQGNVLILEQTHLRIEQVLGALDLQIERLAESPFVAEALEEGITPSRFMLVQQLHRSMSQVQTFDIGIRDVHLIDLNRGTILNSDGLNPLSPAEAAEIARYRELDRTKFWAADSEGWLQSEREPSFSIHLVKKVPAFAERPSGMLVIDIPGHQLRNYLIENNALGEILVLDANYQLLTAQNESVIEGGAALDGLIARLKASDDASGLYETSFGGKHVGVAYQRSTFNGWIYISVIPIELVRLESRQTGALILAASIAMLLLAVVISLAGSHRMYTPIQRLYQSLFAQSDKGRKRLDEFRVIHEGFASMRKTQLEMADSIRSQTRQLEEYYVLKLIRGEIAPTQIYEKLEFVHVDATKWKQMALLTIQIDTLRGTRYSESDSELLLFAINNIVSELVPEHRRLRPIVADSFQVTLVFDDPNANEDFRTSVYSLANRIQEGVESCLALRVSIGVSRMYGGLKDAKTAYREARDALKYRVLYGQKTILRIDDVQPAQSVATQYPKELERQVLDAVKMADREGLPSLLDAFFKDIAGQYHNYNDYQIAVTRFFVNLIRLLQESGVPQLEPFGGEPPRLEQLHALASVQDVRDWFERQLIGPMMRVFEEQRTNRHRTISQEVVEMIHRDFDTDLTLESCSHALNYHPSYISKVLRQELGISFSDYLLRHRIQKAKEMLEETDLKVSEIAEKLGYNNSQNFIRSFRKLAGTTPGAYREEFLQDRYKAN</sequence>
<dbReference type="Proteomes" id="UP000309676">
    <property type="component" value="Unassembled WGS sequence"/>
</dbReference>
<keyword evidence="1" id="KW-0805">Transcription regulation</keyword>
<dbReference type="PANTHER" id="PTHR43280:SF10">
    <property type="entry name" value="REGULATORY PROTEIN POCR"/>
    <property type="match status" value="1"/>
</dbReference>
<comment type="caution">
    <text evidence="7">The sequence shown here is derived from an EMBL/GenBank/DDBJ whole genome shotgun (WGS) entry which is preliminary data.</text>
</comment>
<evidence type="ECO:0000313" key="7">
    <source>
        <dbReference type="EMBL" id="TLS53856.1"/>
    </source>
</evidence>
<dbReference type="AlphaFoldDB" id="A0A5R9GHC0"/>
<dbReference type="GO" id="GO:0003700">
    <property type="term" value="F:DNA-binding transcription factor activity"/>
    <property type="evidence" value="ECO:0007669"/>
    <property type="project" value="InterPro"/>
</dbReference>
<dbReference type="InterPro" id="IPR009057">
    <property type="entry name" value="Homeodomain-like_sf"/>
</dbReference>
<feature type="transmembrane region" description="Helical" evidence="4">
    <location>
        <begin position="12"/>
        <end position="32"/>
    </location>
</feature>
<dbReference type="PROSITE" id="PS01124">
    <property type="entry name" value="HTH_ARAC_FAMILY_2"/>
    <property type="match status" value="1"/>
</dbReference>
<dbReference type="SUPFAM" id="SSF46689">
    <property type="entry name" value="Homeodomain-like"/>
    <property type="match status" value="2"/>
</dbReference>
<dbReference type="Pfam" id="PF17853">
    <property type="entry name" value="GGDEF_2"/>
    <property type="match status" value="1"/>
</dbReference>
<dbReference type="Gene3D" id="1.10.10.60">
    <property type="entry name" value="Homeodomain-like"/>
    <property type="match status" value="2"/>
</dbReference>
<dbReference type="InterPro" id="IPR020449">
    <property type="entry name" value="Tscrpt_reg_AraC-type_HTH"/>
</dbReference>
<evidence type="ECO:0000259" key="6">
    <source>
        <dbReference type="PROSITE" id="PS50887"/>
    </source>
</evidence>
<dbReference type="InterPro" id="IPR041522">
    <property type="entry name" value="CdaR_GGDEF"/>
</dbReference>
<dbReference type="PANTHER" id="PTHR43280">
    <property type="entry name" value="ARAC-FAMILY TRANSCRIPTIONAL REGULATOR"/>
    <property type="match status" value="1"/>
</dbReference>
<keyword evidence="3" id="KW-0804">Transcription</keyword>
<accession>A0A5R9GHC0</accession>
<dbReference type="PROSITE" id="PS00041">
    <property type="entry name" value="HTH_ARAC_FAMILY_1"/>
    <property type="match status" value="1"/>
</dbReference>
<gene>
    <name evidence="7" type="ORF">FE782_00400</name>
</gene>
<dbReference type="RefSeq" id="WP_138191384.1">
    <property type="nucleotide sequence ID" value="NZ_VCIW01000001.1"/>
</dbReference>
<name>A0A5R9GHC0_9BACL</name>
<dbReference type="PROSITE" id="PS50887">
    <property type="entry name" value="GGDEF"/>
    <property type="match status" value="1"/>
</dbReference>
<dbReference type="InterPro" id="IPR000160">
    <property type="entry name" value="GGDEF_dom"/>
</dbReference>